<proteinExistence type="predicted"/>
<dbReference type="AlphaFoldDB" id="A4JVM6"/>
<evidence type="ECO:0008006" key="3">
    <source>
        <dbReference type="Google" id="ProtNLM"/>
    </source>
</evidence>
<accession>A4JVM6</accession>
<evidence type="ECO:0000313" key="2">
    <source>
        <dbReference type="Proteomes" id="UP000002287"/>
    </source>
</evidence>
<protein>
    <recommendedName>
        <fullName evidence="3">N-acetyltransferase ESCO zinc-finger domain-containing protein</fullName>
    </recommendedName>
</protein>
<dbReference type="KEGG" id="bvi:Bcep1808_7452"/>
<sequence>MALKNEEMLIRARPDSTAATCRICRMTFVTDDVDDVRAHGDEHKKLAKGAMPRVIREMLKGFGYAIAHNDGGLERLKDRYTAEDGTLAVAYSWWSRALMHGVPTADFDDYMAAHIHYADALAGRTGVPIEEAGRAIKRWERYAG</sequence>
<dbReference type="EMBL" id="CP000619">
    <property type="protein sequence ID" value="ABO60329.1"/>
    <property type="molecule type" value="Genomic_DNA"/>
</dbReference>
<organism evidence="1 2">
    <name type="scientific">Burkholderia vietnamiensis (strain G4 / LMG 22486)</name>
    <name type="common">Burkholderia cepacia (strain R1808)</name>
    <dbReference type="NCBI Taxonomy" id="269482"/>
    <lineage>
        <taxon>Bacteria</taxon>
        <taxon>Pseudomonadati</taxon>
        <taxon>Pseudomonadota</taxon>
        <taxon>Betaproteobacteria</taxon>
        <taxon>Burkholderiales</taxon>
        <taxon>Burkholderiaceae</taxon>
        <taxon>Burkholderia</taxon>
        <taxon>Burkholderia cepacia complex</taxon>
    </lineage>
</organism>
<evidence type="ECO:0000313" key="1">
    <source>
        <dbReference type="EMBL" id="ABO60329.1"/>
    </source>
</evidence>
<gene>
    <name evidence="1" type="ordered locus">Bcep1808_7452</name>
</gene>
<geneLocation type="plasmid" evidence="1 2">
    <name>pBVIE03</name>
</geneLocation>
<name>A4JVM6_BURVG</name>
<keyword evidence="1" id="KW-0614">Plasmid</keyword>
<dbReference type="Proteomes" id="UP000002287">
    <property type="component" value="Plasmid pBVIE03"/>
</dbReference>
<reference evidence="1 2" key="1">
    <citation type="submission" date="2007-03" db="EMBL/GenBank/DDBJ databases">
        <title>Complete sequence of plasmid pBVIE03 of Burkholderia vietnamiensis G4.</title>
        <authorList>
            <consortium name="US DOE Joint Genome Institute"/>
            <person name="Copeland A."/>
            <person name="Lucas S."/>
            <person name="Lapidus A."/>
            <person name="Barry K."/>
            <person name="Detter J.C."/>
            <person name="Glavina del Rio T."/>
            <person name="Hammon N."/>
            <person name="Israni S."/>
            <person name="Dalin E."/>
            <person name="Tice H."/>
            <person name="Pitluck S."/>
            <person name="Chain P."/>
            <person name="Malfatti S."/>
            <person name="Shin M."/>
            <person name="Vergez L."/>
            <person name="Schmutz J."/>
            <person name="Larimer F."/>
            <person name="Land M."/>
            <person name="Hauser L."/>
            <person name="Kyrpides N."/>
            <person name="Tiedje J."/>
            <person name="Richardson P."/>
        </authorList>
    </citation>
    <scope>NUCLEOTIDE SEQUENCE [LARGE SCALE GENOMIC DNA]</scope>
    <source>
        <strain evidence="2">G4 / LMG 22486</strain>
        <plasmid evidence="1 2">pBVIE03</plasmid>
    </source>
</reference>
<dbReference type="HOGENOM" id="CLU_1792882_0_0_4"/>